<sequence length="223" mass="26345">MKSSHHRLFFCATAKCGSTTWKSYLMKDLKIDWHGDLHEAATKILGTDSTVRTEYKGDSIKFLETYRPEHRLIIVRNPWARLLSAYQDKIVTMKYNLKNYCYGWKAYEGLTNITFHQFIDCVLKKPEKALIDSHTEPITSSCGICLMDYNIVLKLEEMNKGEEYLMRQLNFSIQPDYKPLNKMEYKSHYRDYYTGLPENMIQQLQILYKDDIALFDYPNSPFL</sequence>
<dbReference type="PANTHER" id="PTHR12137:SF54">
    <property type="entry name" value="CARBOHYDRATE SULFOTRANSFERASE"/>
    <property type="match status" value="1"/>
</dbReference>
<comment type="similarity">
    <text evidence="2 9">Belongs to the sulfotransferase 2 family.</text>
</comment>
<keyword evidence="11" id="KW-1185">Reference proteome</keyword>
<keyword evidence="8 9" id="KW-0325">Glycoprotein</keyword>
<keyword evidence="3 9" id="KW-0808">Transferase</keyword>
<dbReference type="PANTHER" id="PTHR12137">
    <property type="entry name" value="CARBOHYDRATE SULFOTRANSFERASE"/>
    <property type="match status" value="1"/>
</dbReference>
<dbReference type="AlphaFoldDB" id="A0A7J7J1N6"/>
<dbReference type="GO" id="GO:0008146">
    <property type="term" value="F:sulfotransferase activity"/>
    <property type="evidence" value="ECO:0007669"/>
    <property type="project" value="InterPro"/>
</dbReference>
<evidence type="ECO:0000256" key="9">
    <source>
        <dbReference type="RuleBase" id="RU364020"/>
    </source>
</evidence>
<dbReference type="EC" id="2.8.2.-" evidence="9"/>
<dbReference type="GO" id="GO:0000139">
    <property type="term" value="C:Golgi membrane"/>
    <property type="evidence" value="ECO:0007669"/>
    <property type="project" value="UniProtKB-SubCell"/>
</dbReference>
<evidence type="ECO:0000256" key="3">
    <source>
        <dbReference type="ARBA" id="ARBA00022679"/>
    </source>
</evidence>
<evidence type="ECO:0000313" key="11">
    <source>
        <dbReference type="Proteomes" id="UP000593567"/>
    </source>
</evidence>
<keyword evidence="6 9" id="KW-0333">Golgi apparatus</keyword>
<gene>
    <name evidence="10" type="ORF">EB796_022117</name>
</gene>
<organism evidence="10 11">
    <name type="scientific">Bugula neritina</name>
    <name type="common">Brown bryozoan</name>
    <name type="synonym">Sertularia neritina</name>
    <dbReference type="NCBI Taxonomy" id="10212"/>
    <lineage>
        <taxon>Eukaryota</taxon>
        <taxon>Metazoa</taxon>
        <taxon>Spiralia</taxon>
        <taxon>Lophotrochozoa</taxon>
        <taxon>Bryozoa</taxon>
        <taxon>Gymnolaemata</taxon>
        <taxon>Cheilostomatida</taxon>
        <taxon>Flustrina</taxon>
        <taxon>Buguloidea</taxon>
        <taxon>Bugulidae</taxon>
        <taxon>Bugula</taxon>
    </lineage>
</organism>
<dbReference type="InterPro" id="IPR027417">
    <property type="entry name" value="P-loop_NTPase"/>
</dbReference>
<evidence type="ECO:0000313" key="10">
    <source>
        <dbReference type="EMBL" id="KAF6019591.1"/>
    </source>
</evidence>
<dbReference type="InterPro" id="IPR005331">
    <property type="entry name" value="Sulfotransferase"/>
</dbReference>
<keyword evidence="7" id="KW-0472">Membrane</keyword>
<dbReference type="Proteomes" id="UP000593567">
    <property type="component" value="Unassembled WGS sequence"/>
</dbReference>
<protein>
    <recommendedName>
        <fullName evidence="9">Carbohydrate sulfotransferase</fullName>
        <ecNumber evidence="9">2.8.2.-</ecNumber>
    </recommendedName>
</protein>
<evidence type="ECO:0000256" key="7">
    <source>
        <dbReference type="ARBA" id="ARBA00023136"/>
    </source>
</evidence>
<evidence type="ECO:0000256" key="6">
    <source>
        <dbReference type="ARBA" id="ARBA00023034"/>
    </source>
</evidence>
<keyword evidence="5" id="KW-1133">Transmembrane helix</keyword>
<proteinExistence type="inferred from homology"/>
<dbReference type="Pfam" id="PF03567">
    <property type="entry name" value="Sulfotransfer_2"/>
    <property type="match status" value="1"/>
</dbReference>
<dbReference type="SUPFAM" id="SSF52540">
    <property type="entry name" value="P-loop containing nucleoside triphosphate hydrolases"/>
    <property type="match status" value="1"/>
</dbReference>
<evidence type="ECO:0000256" key="8">
    <source>
        <dbReference type="ARBA" id="ARBA00023180"/>
    </source>
</evidence>
<dbReference type="EMBL" id="VXIV02003219">
    <property type="protein sequence ID" value="KAF6019591.1"/>
    <property type="molecule type" value="Genomic_DNA"/>
</dbReference>
<keyword evidence="9" id="KW-0119">Carbohydrate metabolism</keyword>
<keyword evidence="4" id="KW-0812">Transmembrane</keyword>
<reference evidence="10" key="1">
    <citation type="submission" date="2020-06" db="EMBL/GenBank/DDBJ databases">
        <title>Draft genome of Bugula neritina, a colonial animal packing powerful symbionts and potential medicines.</title>
        <authorList>
            <person name="Rayko M."/>
        </authorList>
    </citation>
    <scope>NUCLEOTIDE SEQUENCE [LARGE SCALE GENOMIC DNA]</scope>
    <source>
        <strain evidence="10">Kwan_BN1</strain>
    </source>
</reference>
<dbReference type="InterPro" id="IPR018011">
    <property type="entry name" value="Carb_sulfotrans_8-10"/>
</dbReference>
<evidence type="ECO:0000256" key="2">
    <source>
        <dbReference type="ARBA" id="ARBA00006339"/>
    </source>
</evidence>
<comment type="caution">
    <text evidence="10">The sequence shown here is derived from an EMBL/GenBank/DDBJ whole genome shotgun (WGS) entry which is preliminary data.</text>
</comment>
<evidence type="ECO:0000256" key="5">
    <source>
        <dbReference type="ARBA" id="ARBA00022989"/>
    </source>
</evidence>
<evidence type="ECO:0000256" key="1">
    <source>
        <dbReference type="ARBA" id="ARBA00004323"/>
    </source>
</evidence>
<accession>A0A7J7J1N6</accession>
<keyword evidence="9" id="KW-0735">Signal-anchor</keyword>
<name>A0A7J7J1N6_BUGNE</name>
<comment type="subcellular location">
    <subcellularLocation>
        <location evidence="1 9">Golgi apparatus membrane</location>
        <topology evidence="1 9">Single-pass type II membrane protein</topology>
    </subcellularLocation>
</comment>
<dbReference type="OrthoDB" id="2019940at2759"/>
<dbReference type="GO" id="GO:0016051">
    <property type="term" value="P:carbohydrate biosynthetic process"/>
    <property type="evidence" value="ECO:0007669"/>
    <property type="project" value="InterPro"/>
</dbReference>
<evidence type="ECO:0000256" key="4">
    <source>
        <dbReference type="ARBA" id="ARBA00022692"/>
    </source>
</evidence>